<feature type="transmembrane region" description="Helical" evidence="1">
    <location>
        <begin position="58"/>
        <end position="82"/>
    </location>
</feature>
<keyword evidence="1" id="KW-0812">Transmembrane</keyword>
<keyword evidence="1" id="KW-0472">Membrane</keyword>
<evidence type="ECO:0000256" key="1">
    <source>
        <dbReference type="SAM" id="Phobius"/>
    </source>
</evidence>
<keyword evidence="1" id="KW-1133">Transmembrane helix</keyword>
<keyword evidence="3" id="KW-1185">Reference proteome</keyword>
<proteinExistence type="predicted"/>
<evidence type="ECO:0000313" key="3">
    <source>
        <dbReference type="Proteomes" id="UP000823775"/>
    </source>
</evidence>
<reference evidence="2 3" key="1">
    <citation type="journal article" date="2021" name="BMC Genomics">
        <title>Datura genome reveals duplications of psychoactive alkaloid biosynthetic genes and high mutation rate following tissue culture.</title>
        <authorList>
            <person name="Rajewski A."/>
            <person name="Carter-House D."/>
            <person name="Stajich J."/>
            <person name="Litt A."/>
        </authorList>
    </citation>
    <scope>NUCLEOTIDE SEQUENCE [LARGE SCALE GENOMIC DNA]</scope>
    <source>
        <strain evidence="2">AR-01</strain>
    </source>
</reference>
<dbReference type="Proteomes" id="UP000823775">
    <property type="component" value="Unassembled WGS sequence"/>
</dbReference>
<organism evidence="2 3">
    <name type="scientific">Datura stramonium</name>
    <name type="common">Jimsonweed</name>
    <name type="synonym">Common thornapple</name>
    <dbReference type="NCBI Taxonomy" id="4076"/>
    <lineage>
        <taxon>Eukaryota</taxon>
        <taxon>Viridiplantae</taxon>
        <taxon>Streptophyta</taxon>
        <taxon>Embryophyta</taxon>
        <taxon>Tracheophyta</taxon>
        <taxon>Spermatophyta</taxon>
        <taxon>Magnoliopsida</taxon>
        <taxon>eudicotyledons</taxon>
        <taxon>Gunneridae</taxon>
        <taxon>Pentapetalae</taxon>
        <taxon>asterids</taxon>
        <taxon>lamiids</taxon>
        <taxon>Solanales</taxon>
        <taxon>Solanaceae</taxon>
        <taxon>Solanoideae</taxon>
        <taxon>Datureae</taxon>
        <taxon>Datura</taxon>
    </lineage>
</organism>
<dbReference type="EMBL" id="JACEIK010000264">
    <property type="protein sequence ID" value="MCD7453739.1"/>
    <property type="molecule type" value="Genomic_DNA"/>
</dbReference>
<gene>
    <name evidence="2" type="ORF">HAX54_021971</name>
</gene>
<dbReference type="PANTHER" id="PTHR12822:SF2">
    <property type="entry name" value="PROTEIN YIPF"/>
    <property type="match status" value="1"/>
</dbReference>
<comment type="caution">
    <text evidence="2">The sequence shown here is derived from an EMBL/GenBank/DDBJ whole genome shotgun (WGS) entry which is preliminary data.</text>
</comment>
<dbReference type="PANTHER" id="PTHR12822">
    <property type="entry name" value="PROTEIN YIPF"/>
    <property type="match status" value="1"/>
</dbReference>
<sequence length="112" mass="12763">MEPQQSCWFRFTIAAYQPYFDVDTSDVLERIKDSLFPFKDPSRRRLPVTQICMARSGYAVPFGFAALPLLLCLYGYSLFVFIPALCLSLVPWEIVRWVGCCVAGFMSATFVV</sequence>
<evidence type="ECO:0000313" key="2">
    <source>
        <dbReference type="EMBL" id="MCD7453739.1"/>
    </source>
</evidence>
<name>A0ABS8S3Z9_DATST</name>
<dbReference type="InterPro" id="IPR039765">
    <property type="entry name" value="Yip5/YIPF1/YIPF2"/>
</dbReference>
<accession>A0ABS8S3Z9</accession>
<protein>
    <submittedName>
        <fullName evidence="2">Uncharacterized protein</fullName>
    </submittedName>
</protein>
<feature type="transmembrane region" description="Helical" evidence="1">
    <location>
        <begin position="94"/>
        <end position="111"/>
    </location>
</feature>